<name>A0A0E9R4I4_ANGAN</name>
<proteinExistence type="predicted"/>
<evidence type="ECO:0000313" key="1">
    <source>
        <dbReference type="EMBL" id="JAH23687.1"/>
    </source>
</evidence>
<reference evidence="1" key="1">
    <citation type="submission" date="2014-11" db="EMBL/GenBank/DDBJ databases">
        <authorList>
            <person name="Amaro Gonzalez C."/>
        </authorList>
    </citation>
    <scope>NUCLEOTIDE SEQUENCE</scope>
</reference>
<dbReference type="EMBL" id="GBXM01084890">
    <property type="protein sequence ID" value="JAH23687.1"/>
    <property type="molecule type" value="Transcribed_RNA"/>
</dbReference>
<sequence length="37" mass="4398">MVVIQYYILRRLCQHYFFHISAYAVSLPGFPCTEMEA</sequence>
<protein>
    <submittedName>
        <fullName evidence="1">Uncharacterized protein</fullName>
    </submittedName>
</protein>
<dbReference type="AlphaFoldDB" id="A0A0E9R4I4"/>
<organism evidence="1">
    <name type="scientific">Anguilla anguilla</name>
    <name type="common">European freshwater eel</name>
    <name type="synonym">Muraena anguilla</name>
    <dbReference type="NCBI Taxonomy" id="7936"/>
    <lineage>
        <taxon>Eukaryota</taxon>
        <taxon>Metazoa</taxon>
        <taxon>Chordata</taxon>
        <taxon>Craniata</taxon>
        <taxon>Vertebrata</taxon>
        <taxon>Euteleostomi</taxon>
        <taxon>Actinopterygii</taxon>
        <taxon>Neopterygii</taxon>
        <taxon>Teleostei</taxon>
        <taxon>Anguilliformes</taxon>
        <taxon>Anguillidae</taxon>
        <taxon>Anguilla</taxon>
    </lineage>
</organism>
<accession>A0A0E9R4I4</accession>
<reference evidence="1" key="2">
    <citation type="journal article" date="2015" name="Fish Shellfish Immunol.">
        <title>Early steps in the European eel (Anguilla anguilla)-Vibrio vulnificus interaction in the gills: Role of the RtxA13 toxin.</title>
        <authorList>
            <person name="Callol A."/>
            <person name="Pajuelo D."/>
            <person name="Ebbesson L."/>
            <person name="Teles M."/>
            <person name="MacKenzie S."/>
            <person name="Amaro C."/>
        </authorList>
    </citation>
    <scope>NUCLEOTIDE SEQUENCE</scope>
</reference>